<dbReference type="PANTHER" id="PTHR39160:SF6">
    <property type="entry name" value="CELL WALL-BINDING PROTEIN YOCH"/>
    <property type="match status" value="1"/>
</dbReference>
<proteinExistence type="predicted"/>
<feature type="compositionally biased region" description="Basic and acidic residues" evidence="2">
    <location>
        <begin position="127"/>
        <end position="160"/>
    </location>
</feature>
<feature type="compositionally biased region" description="Polar residues" evidence="2">
    <location>
        <begin position="168"/>
        <end position="177"/>
    </location>
</feature>
<feature type="chain" id="PRO_5046872361" evidence="3">
    <location>
        <begin position="25"/>
        <end position="276"/>
    </location>
</feature>
<protein>
    <submittedName>
        <fullName evidence="5">LysM peptidoglycan-binding domain-containing protein</fullName>
    </submittedName>
</protein>
<dbReference type="SMART" id="SM00257">
    <property type="entry name" value="LysM"/>
    <property type="match status" value="2"/>
</dbReference>
<dbReference type="InterPro" id="IPR036908">
    <property type="entry name" value="RlpA-like_sf"/>
</dbReference>
<accession>A0ABW2K2R8</accession>
<dbReference type="InterPro" id="IPR036779">
    <property type="entry name" value="LysM_dom_sf"/>
</dbReference>
<dbReference type="PROSITE" id="PS51782">
    <property type="entry name" value="LYSM"/>
    <property type="match status" value="2"/>
</dbReference>
<evidence type="ECO:0000256" key="2">
    <source>
        <dbReference type="SAM" id="MobiDB-lite"/>
    </source>
</evidence>
<keyword evidence="1 3" id="KW-0732">Signal</keyword>
<dbReference type="CDD" id="cd22786">
    <property type="entry name" value="DPBB_YuiC-like"/>
    <property type="match status" value="1"/>
</dbReference>
<dbReference type="PANTHER" id="PTHR39160">
    <property type="entry name" value="CELL WALL-BINDING PROTEIN YOCH"/>
    <property type="match status" value="1"/>
</dbReference>
<name>A0ABW2K2R8_9BACI</name>
<dbReference type="InterPro" id="IPR010611">
    <property type="entry name" value="3D_dom"/>
</dbReference>
<dbReference type="RefSeq" id="WP_289214244.1">
    <property type="nucleotide sequence ID" value="NZ_JAPVRC010000001.1"/>
</dbReference>
<dbReference type="Gene3D" id="3.10.350.10">
    <property type="entry name" value="LysM domain"/>
    <property type="match status" value="2"/>
</dbReference>
<reference evidence="6" key="1">
    <citation type="journal article" date="2019" name="Int. J. Syst. Evol. Microbiol.">
        <title>The Global Catalogue of Microorganisms (GCM) 10K type strain sequencing project: providing services to taxonomists for standard genome sequencing and annotation.</title>
        <authorList>
            <consortium name="The Broad Institute Genomics Platform"/>
            <consortium name="The Broad Institute Genome Sequencing Center for Infectious Disease"/>
            <person name="Wu L."/>
            <person name="Ma J."/>
        </authorList>
    </citation>
    <scope>NUCLEOTIDE SEQUENCE [LARGE SCALE GENOMIC DNA]</scope>
    <source>
        <strain evidence="6">CCUG 73951</strain>
    </source>
</reference>
<dbReference type="Pfam" id="PF01476">
    <property type="entry name" value="LysM"/>
    <property type="match status" value="2"/>
</dbReference>
<sequence length="276" mass="29131">MKKTAFSLVATAALTGAFATGVSAEDYNVNKGDTLWSISQEKGVSVNSLKDLNNLDSNLIFPNQTLSVSGEKKSEVKSESSYTVESGDTLYGISKEYGVSVDDLKGWNDLSSNMIYPGDKLSVSGESKSEAPAPKEEASEPKEEKEAPAEEEASEPKEESAPAEESSNDSSEQDTSNDVIKEVEAEATAYTANCVGCSGVTATGIDLNNNPDQKVIAVDPDVIPLGSKVYVEGYGTAIAGDTGGAINGNRVDLYMQDRGDALDFGRQNVTVQVLAE</sequence>
<dbReference type="InterPro" id="IPR051933">
    <property type="entry name" value="Resuscitation_pf_RpfB"/>
</dbReference>
<feature type="domain" description="LysM" evidence="4">
    <location>
        <begin position="25"/>
        <end position="68"/>
    </location>
</feature>
<dbReference type="CDD" id="cd00118">
    <property type="entry name" value="LysM"/>
    <property type="match status" value="2"/>
</dbReference>
<feature type="region of interest" description="Disordered" evidence="2">
    <location>
        <begin position="121"/>
        <end position="177"/>
    </location>
</feature>
<dbReference type="EMBL" id="JBHTBY010000006">
    <property type="protein sequence ID" value="MFC7320612.1"/>
    <property type="molecule type" value="Genomic_DNA"/>
</dbReference>
<feature type="domain" description="LysM" evidence="4">
    <location>
        <begin position="80"/>
        <end position="123"/>
    </location>
</feature>
<evidence type="ECO:0000256" key="1">
    <source>
        <dbReference type="ARBA" id="ARBA00022729"/>
    </source>
</evidence>
<dbReference type="Proteomes" id="UP001596494">
    <property type="component" value="Unassembled WGS sequence"/>
</dbReference>
<dbReference type="SUPFAM" id="SSF50685">
    <property type="entry name" value="Barwin-like endoglucanases"/>
    <property type="match status" value="1"/>
</dbReference>
<feature type="signal peptide" evidence="3">
    <location>
        <begin position="1"/>
        <end position="24"/>
    </location>
</feature>
<evidence type="ECO:0000259" key="4">
    <source>
        <dbReference type="PROSITE" id="PS51782"/>
    </source>
</evidence>
<gene>
    <name evidence="5" type="ORF">ACFQMN_06940</name>
</gene>
<dbReference type="InterPro" id="IPR018392">
    <property type="entry name" value="LysM"/>
</dbReference>
<dbReference type="Gene3D" id="2.40.40.10">
    <property type="entry name" value="RlpA-like domain"/>
    <property type="match status" value="1"/>
</dbReference>
<evidence type="ECO:0000256" key="3">
    <source>
        <dbReference type="SAM" id="SignalP"/>
    </source>
</evidence>
<organism evidence="5 6">
    <name type="scientific">Halobacillus campisalis</name>
    <dbReference type="NCBI Taxonomy" id="435909"/>
    <lineage>
        <taxon>Bacteria</taxon>
        <taxon>Bacillati</taxon>
        <taxon>Bacillota</taxon>
        <taxon>Bacilli</taxon>
        <taxon>Bacillales</taxon>
        <taxon>Bacillaceae</taxon>
        <taxon>Halobacillus</taxon>
    </lineage>
</organism>
<keyword evidence="6" id="KW-1185">Reference proteome</keyword>
<dbReference type="Pfam" id="PF06725">
    <property type="entry name" value="3D"/>
    <property type="match status" value="1"/>
</dbReference>
<evidence type="ECO:0000313" key="6">
    <source>
        <dbReference type="Proteomes" id="UP001596494"/>
    </source>
</evidence>
<dbReference type="SUPFAM" id="SSF54106">
    <property type="entry name" value="LysM domain"/>
    <property type="match status" value="2"/>
</dbReference>
<evidence type="ECO:0000313" key="5">
    <source>
        <dbReference type="EMBL" id="MFC7320612.1"/>
    </source>
</evidence>
<comment type="caution">
    <text evidence="5">The sequence shown here is derived from an EMBL/GenBank/DDBJ whole genome shotgun (WGS) entry which is preliminary data.</text>
</comment>